<accession>A0A7Y7WIK9</accession>
<feature type="transmembrane region" description="Helical" evidence="6">
    <location>
        <begin position="286"/>
        <end position="306"/>
    </location>
</feature>
<dbReference type="InterPro" id="IPR005829">
    <property type="entry name" value="Sugar_transporter_CS"/>
</dbReference>
<dbReference type="PANTHER" id="PTHR43124:SF3">
    <property type="entry name" value="CHLORAMPHENICOL EFFLUX PUMP RV0191"/>
    <property type="match status" value="1"/>
</dbReference>
<dbReference type="Proteomes" id="UP000582981">
    <property type="component" value="Unassembled WGS sequence"/>
</dbReference>
<dbReference type="PANTHER" id="PTHR43124">
    <property type="entry name" value="PURINE EFFLUX PUMP PBUE"/>
    <property type="match status" value="1"/>
</dbReference>
<evidence type="ECO:0000256" key="1">
    <source>
        <dbReference type="ARBA" id="ARBA00004651"/>
    </source>
</evidence>
<dbReference type="Gene3D" id="1.20.1720.10">
    <property type="entry name" value="Multidrug resistance protein D"/>
    <property type="match status" value="1"/>
</dbReference>
<dbReference type="InterPro" id="IPR011701">
    <property type="entry name" value="MFS"/>
</dbReference>
<evidence type="ECO:0000256" key="3">
    <source>
        <dbReference type="ARBA" id="ARBA00022692"/>
    </source>
</evidence>
<sequence length="395" mass="42140">MQGPSPALGTAGYKYSCLLLLSCISLISFFPLNVLLPAFPALAEQFNTSTTDIALAISLFTLVFAFSQFVAGPLSDKFGRKEILLGCLAISCLGSLGCTLAQDYTAFLFFRGVQALGCGFFVLGLALVEDLFNPADRAPIRIYYMSFSGLFVALSPLLGSWLQTSFGWKSSFYAFSFIAAGIFLHALWVLPARSAQPSRGNPSIRQSIKTVLSHADFRRYWQIAALVFSAYFALISVSPLIFMDDLKLSEVQYTLVLFIYGLAYLCGGLLASTLQKRLGVRAQIDTGLILLGVSGLLLLLIMQLQIVSTATLLLPMCLSAIAVTVTRPAAISAAMLLFSANAGTAASTGNSLMFIAAATTSAVVAKAGVDLLPAIAAVFIIFSVFGLLSSARLNR</sequence>
<proteinExistence type="predicted"/>
<organism evidence="8 9">
    <name type="scientific">Pseudomonas gingeri</name>
    <dbReference type="NCBI Taxonomy" id="117681"/>
    <lineage>
        <taxon>Bacteria</taxon>
        <taxon>Pseudomonadati</taxon>
        <taxon>Pseudomonadota</taxon>
        <taxon>Gammaproteobacteria</taxon>
        <taxon>Pseudomonadales</taxon>
        <taxon>Pseudomonadaceae</taxon>
        <taxon>Pseudomonas</taxon>
    </lineage>
</organism>
<reference evidence="8 9" key="1">
    <citation type="submission" date="2020-04" db="EMBL/GenBank/DDBJ databases">
        <title>Molecular characterization of pseudomonads from Agaricus bisporus reveal novel blotch 2 pathogens in Western Europe.</title>
        <authorList>
            <person name="Taparia T."/>
            <person name="Krijger M."/>
            <person name="Haynes E."/>
            <person name="Elpinstone J.G."/>
            <person name="Noble R."/>
            <person name="Van Der Wolf J."/>
        </authorList>
    </citation>
    <scope>NUCLEOTIDE SEQUENCE [LARGE SCALE GENOMIC DNA]</scope>
    <source>
        <strain evidence="8 9">F1001</strain>
    </source>
</reference>
<dbReference type="Pfam" id="PF07690">
    <property type="entry name" value="MFS_1"/>
    <property type="match status" value="1"/>
</dbReference>
<dbReference type="InterPro" id="IPR020846">
    <property type="entry name" value="MFS_dom"/>
</dbReference>
<keyword evidence="5 6" id="KW-0472">Membrane</keyword>
<feature type="transmembrane region" description="Helical" evidence="6">
    <location>
        <begin position="223"/>
        <end position="243"/>
    </location>
</feature>
<gene>
    <name evidence="8" type="ORF">HX829_26415</name>
</gene>
<keyword evidence="2" id="KW-1003">Cell membrane</keyword>
<protein>
    <submittedName>
        <fullName evidence="8">MFS transporter</fullName>
    </submittedName>
</protein>
<dbReference type="RefSeq" id="WP_100944580.1">
    <property type="nucleotide sequence ID" value="NZ_JACAPU010000034.1"/>
</dbReference>
<evidence type="ECO:0000256" key="5">
    <source>
        <dbReference type="ARBA" id="ARBA00023136"/>
    </source>
</evidence>
<dbReference type="GO" id="GO:0022857">
    <property type="term" value="F:transmembrane transporter activity"/>
    <property type="evidence" value="ECO:0007669"/>
    <property type="project" value="InterPro"/>
</dbReference>
<dbReference type="GO" id="GO:0005886">
    <property type="term" value="C:plasma membrane"/>
    <property type="evidence" value="ECO:0007669"/>
    <property type="project" value="UniProtKB-SubCell"/>
</dbReference>
<feature type="transmembrane region" description="Helical" evidence="6">
    <location>
        <begin position="312"/>
        <end position="338"/>
    </location>
</feature>
<dbReference type="SUPFAM" id="SSF103473">
    <property type="entry name" value="MFS general substrate transporter"/>
    <property type="match status" value="1"/>
</dbReference>
<comment type="subcellular location">
    <subcellularLocation>
        <location evidence="1">Cell membrane</location>
        <topology evidence="1">Multi-pass membrane protein</topology>
    </subcellularLocation>
</comment>
<evidence type="ECO:0000256" key="2">
    <source>
        <dbReference type="ARBA" id="ARBA00022475"/>
    </source>
</evidence>
<evidence type="ECO:0000313" key="9">
    <source>
        <dbReference type="Proteomes" id="UP000582981"/>
    </source>
</evidence>
<dbReference type="PROSITE" id="PS00216">
    <property type="entry name" value="SUGAR_TRANSPORT_1"/>
    <property type="match status" value="1"/>
</dbReference>
<keyword evidence="3 6" id="KW-0812">Transmembrane</keyword>
<comment type="caution">
    <text evidence="8">The sequence shown here is derived from an EMBL/GenBank/DDBJ whole genome shotgun (WGS) entry which is preliminary data.</text>
</comment>
<feature type="transmembrane region" description="Helical" evidence="6">
    <location>
        <begin position="53"/>
        <end position="71"/>
    </location>
</feature>
<feature type="transmembrane region" description="Helical" evidence="6">
    <location>
        <begin position="371"/>
        <end position="391"/>
    </location>
</feature>
<dbReference type="InterPro" id="IPR050189">
    <property type="entry name" value="MFS_Efflux_Transporters"/>
</dbReference>
<feature type="transmembrane region" description="Helical" evidence="6">
    <location>
        <begin position="171"/>
        <end position="190"/>
    </location>
</feature>
<dbReference type="AlphaFoldDB" id="A0A7Y7WIK9"/>
<keyword evidence="4 6" id="KW-1133">Transmembrane helix</keyword>
<feature type="transmembrane region" description="Helical" evidence="6">
    <location>
        <begin position="345"/>
        <end position="365"/>
    </location>
</feature>
<feature type="domain" description="Major facilitator superfamily (MFS) profile" evidence="7">
    <location>
        <begin position="17"/>
        <end position="395"/>
    </location>
</feature>
<evidence type="ECO:0000313" key="8">
    <source>
        <dbReference type="EMBL" id="NWB50027.1"/>
    </source>
</evidence>
<feature type="transmembrane region" description="Helical" evidence="6">
    <location>
        <begin position="255"/>
        <end position="274"/>
    </location>
</feature>
<evidence type="ECO:0000256" key="6">
    <source>
        <dbReference type="SAM" id="Phobius"/>
    </source>
</evidence>
<feature type="transmembrane region" description="Helical" evidence="6">
    <location>
        <begin position="108"/>
        <end position="128"/>
    </location>
</feature>
<dbReference type="InterPro" id="IPR036259">
    <property type="entry name" value="MFS_trans_sf"/>
</dbReference>
<evidence type="ECO:0000259" key="7">
    <source>
        <dbReference type="PROSITE" id="PS50850"/>
    </source>
</evidence>
<dbReference type="PROSITE" id="PS50850">
    <property type="entry name" value="MFS"/>
    <property type="match status" value="1"/>
</dbReference>
<feature type="transmembrane region" description="Helical" evidence="6">
    <location>
        <begin position="83"/>
        <end position="102"/>
    </location>
</feature>
<evidence type="ECO:0000256" key="4">
    <source>
        <dbReference type="ARBA" id="ARBA00022989"/>
    </source>
</evidence>
<feature type="transmembrane region" description="Helical" evidence="6">
    <location>
        <begin position="12"/>
        <end position="33"/>
    </location>
</feature>
<dbReference type="EMBL" id="JACAPU010000034">
    <property type="protein sequence ID" value="NWB50027.1"/>
    <property type="molecule type" value="Genomic_DNA"/>
</dbReference>
<name>A0A7Y7WIK9_9PSED</name>
<feature type="transmembrane region" description="Helical" evidence="6">
    <location>
        <begin position="140"/>
        <end position="159"/>
    </location>
</feature>